<dbReference type="Pfam" id="PF03372">
    <property type="entry name" value="Exo_endo_phos"/>
    <property type="match status" value="1"/>
</dbReference>
<dbReference type="PANTHER" id="PTHR12121:SF68">
    <property type="entry name" value="CARBON CATABOLITE REPRESSOR PROTEIN 4 HOMOLOG 4-RELATED"/>
    <property type="match status" value="1"/>
</dbReference>
<dbReference type="SUPFAM" id="SSF56219">
    <property type="entry name" value="DNase I-like"/>
    <property type="match status" value="1"/>
</dbReference>
<dbReference type="EMBL" id="JAUESC010000002">
    <property type="protein sequence ID" value="KAK0604047.1"/>
    <property type="molecule type" value="Genomic_DNA"/>
</dbReference>
<sequence length="401" mass="45890">MTSFEEESKVSWSVCPKFVPAEGATRFRLVSYNMLAQSYIGFSYYSYSPSDCLYWRNRSKATLTLLGELRSDFLCLQELDEYAFYKTRLETYGYYSVYIQRDGWGPDGCGIFYKHNVAELLIKDTIEYNDLAESCYDDDLGHNDDGYYDDHLGRNCVGIMAAFRLRCGPSNHIVIVANTHIFWDPWLSHVKFAQAKYLTQRLVEFKTLVSTKFECAEPSIIVAGDFNSIPNSMVYKYLISSHPDSKLWIENNEAVTEVESFEEETEVESFEEETEVESDSKLWIENNEAVTEVESFEEPEVESFEEPEVESFEEPAPIPLCSVYALVKGREPKFTNCQPEFKDTLDYIFFSPSGLITPVSVLELPDSTTSADVIGGLPNFYHPSDHLPLAAEFEIRKIKSA</sequence>
<proteinExistence type="predicted"/>
<name>A0AA39W5A2_ACESA</name>
<evidence type="ECO:0000313" key="2">
    <source>
        <dbReference type="EMBL" id="KAK0604047.1"/>
    </source>
</evidence>
<evidence type="ECO:0000313" key="3">
    <source>
        <dbReference type="Proteomes" id="UP001168877"/>
    </source>
</evidence>
<comment type="caution">
    <text evidence="2">The sequence shown here is derived from an EMBL/GenBank/DDBJ whole genome shotgun (WGS) entry which is preliminary data.</text>
</comment>
<dbReference type="InterPro" id="IPR050410">
    <property type="entry name" value="CCR4/nocturin_mRNA_transcr"/>
</dbReference>
<dbReference type="Gene3D" id="3.60.10.10">
    <property type="entry name" value="Endonuclease/exonuclease/phosphatase"/>
    <property type="match status" value="1"/>
</dbReference>
<accession>A0AA39W5A2</accession>
<dbReference type="GO" id="GO:0000175">
    <property type="term" value="F:3'-5'-RNA exonuclease activity"/>
    <property type="evidence" value="ECO:0007669"/>
    <property type="project" value="TreeGrafter"/>
</dbReference>
<reference evidence="2" key="1">
    <citation type="journal article" date="2022" name="Plant J.">
        <title>Strategies of tolerance reflected in two North American maple genomes.</title>
        <authorList>
            <person name="McEvoy S.L."/>
            <person name="Sezen U.U."/>
            <person name="Trouern-Trend A."/>
            <person name="McMahon S.M."/>
            <person name="Schaberg P.G."/>
            <person name="Yang J."/>
            <person name="Wegrzyn J.L."/>
            <person name="Swenson N.G."/>
        </authorList>
    </citation>
    <scope>NUCLEOTIDE SEQUENCE</scope>
    <source>
        <strain evidence="2">NS2018</strain>
    </source>
</reference>
<dbReference type="AlphaFoldDB" id="A0AA39W5A2"/>
<dbReference type="Proteomes" id="UP001168877">
    <property type="component" value="Unassembled WGS sequence"/>
</dbReference>
<keyword evidence="3" id="KW-1185">Reference proteome</keyword>
<feature type="domain" description="Endonuclease/exonuclease/phosphatase" evidence="1">
    <location>
        <begin position="32"/>
        <end position="386"/>
    </location>
</feature>
<dbReference type="PANTHER" id="PTHR12121">
    <property type="entry name" value="CARBON CATABOLITE REPRESSOR PROTEIN 4"/>
    <property type="match status" value="1"/>
</dbReference>
<reference evidence="2" key="2">
    <citation type="submission" date="2023-06" db="EMBL/GenBank/DDBJ databases">
        <authorList>
            <person name="Swenson N.G."/>
            <person name="Wegrzyn J.L."/>
            <person name="Mcevoy S.L."/>
        </authorList>
    </citation>
    <scope>NUCLEOTIDE SEQUENCE</scope>
    <source>
        <strain evidence="2">NS2018</strain>
        <tissue evidence="2">Leaf</tissue>
    </source>
</reference>
<dbReference type="InterPro" id="IPR005135">
    <property type="entry name" value="Endo/exonuclease/phosphatase"/>
</dbReference>
<dbReference type="InterPro" id="IPR036691">
    <property type="entry name" value="Endo/exonu/phosph_ase_sf"/>
</dbReference>
<gene>
    <name evidence="2" type="ORF">LWI29_011520</name>
</gene>
<protein>
    <recommendedName>
        <fullName evidence="1">Endonuclease/exonuclease/phosphatase domain-containing protein</fullName>
    </recommendedName>
</protein>
<evidence type="ECO:0000259" key="1">
    <source>
        <dbReference type="Pfam" id="PF03372"/>
    </source>
</evidence>
<organism evidence="2 3">
    <name type="scientific">Acer saccharum</name>
    <name type="common">Sugar maple</name>
    <dbReference type="NCBI Taxonomy" id="4024"/>
    <lineage>
        <taxon>Eukaryota</taxon>
        <taxon>Viridiplantae</taxon>
        <taxon>Streptophyta</taxon>
        <taxon>Embryophyta</taxon>
        <taxon>Tracheophyta</taxon>
        <taxon>Spermatophyta</taxon>
        <taxon>Magnoliopsida</taxon>
        <taxon>eudicotyledons</taxon>
        <taxon>Gunneridae</taxon>
        <taxon>Pentapetalae</taxon>
        <taxon>rosids</taxon>
        <taxon>malvids</taxon>
        <taxon>Sapindales</taxon>
        <taxon>Sapindaceae</taxon>
        <taxon>Hippocastanoideae</taxon>
        <taxon>Acereae</taxon>
        <taxon>Acer</taxon>
    </lineage>
</organism>